<feature type="transmembrane region" description="Helical" evidence="6">
    <location>
        <begin position="145"/>
        <end position="166"/>
    </location>
</feature>
<dbReference type="GO" id="GO:0016020">
    <property type="term" value="C:membrane"/>
    <property type="evidence" value="ECO:0007669"/>
    <property type="project" value="UniProtKB-SubCell"/>
</dbReference>
<gene>
    <name evidence="7" type="ORF">EV211_10140</name>
</gene>
<proteinExistence type="predicted"/>
<protein>
    <submittedName>
        <fullName evidence="7">NSS family neurotransmitter:Na+ symporter</fullName>
    </submittedName>
</protein>
<keyword evidence="5 6" id="KW-0472">Membrane</keyword>
<feature type="transmembrane region" description="Helical" evidence="6">
    <location>
        <begin position="436"/>
        <end position="457"/>
    </location>
</feature>
<keyword evidence="3 6" id="KW-0812">Transmembrane</keyword>
<comment type="subcellular location">
    <subcellularLocation>
        <location evidence="1">Membrane</location>
        <topology evidence="1">Multi-pass membrane protein</topology>
    </subcellularLocation>
</comment>
<dbReference type="PANTHER" id="PTHR42948">
    <property type="entry name" value="TRANSPORTER"/>
    <property type="match status" value="1"/>
</dbReference>
<dbReference type="RefSeq" id="WP_133527415.1">
    <property type="nucleotide sequence ID" value="NZ_CALCQM010000067.1"/>
</dbReference>
<dbReference type="InterPro" id="IPR000175">
    <property type="entry name" value="Na/ntran_symport"/>
</dbReference>
<dbReference type="OrthoDB" id="9762833at2"/>
<evidence type="ECO:0000256" key="5">
    <source>
        <dbReference type="ARBA" id="ARBA00023136"/>
    </source>
</evidence>
<dbReference type="InterPro" id="IPR037272">
    <property type="entry name" value="SNS_sf"/>
</dbReference>
<evidence type="ECO:0000256" key="6">
    <source>
        <dbReference type="SAM" id="Phobius"/>
    </source>
</evidence>
<evidence type="ECO:0000256" key="1">
    <source>
        <dbReference type="ARBA" id="ARBA00004141"/>
    </source>
</evidence>
<dbReference type="PROSITE" id="PS50267">
    <property type="entry name" value="NA_NEUROTRAN_SYMP_3"/>
    <property type="match status" value="1"/>
</dbReference>
<feature type="transmembrane region" description="Helical" evidence="6">
    <location>
        <begin position="218"/>
        <end position="246"/>
    </location>
</feature>
<evidence type="ECO:0000313" key="7">
    <source>
        <dbReference type="EMBL" id="TDP60526.1"/>
    </source>
</evidence>
<dbReference type="AlphaFoldDB" id="A0A4R6QEU6"/>
<name>A0A4R6QEU6_9FIRM</name>
<keyword evidence="4 6" id="KW-1133">Transmembrane helix</keyword>
<feature type="transmembrane region" description="Helical" evidence="6">
    <location>
        <begin position="310"/>
        <end position="331"/>
    </location>
</feature>
<accession>A0A4R6QEU6</accession>
<keyword evidence="2" id="KW-0813">Transport</keyword>
<dbReference type="Proteomes" id="UP000295500">
    <property type="component" value="Unassembled WGS sequence"/>
</dbReference>
<dbReference type="CDD" id="cd10336">
    <property type="entry name" value="SLC6sbd_Tyt1-Like"/>
    <property type="match status" value="1"/>
</dbReference>
<sequence>MEQQSKGQWGSNFGFLMAAVGSAVGLGNLWGFPYKMGNNGGFAFLIIYLVLVAFVGVVVTLAELSLGRKSGMGVVGAYESISKKYSFVGWFGWISPMLILGFYSMLGGYCIKYAIANLGDLFNASWGVNGAESATYFSTFYGDQIQTSVMSLIFVLLTILIVKGGVSGGIEKFSKFAMPALFFMLLIVIIRSVTLDGAGAGLSFMFKPNFEVFKGTGWISVLASAGGQMFFSLSLGMGIMITYGSYMRKDENLERNAIIVPMADTTIAIMAGLAVMPAVFAAGLDPAGGPGLLFVTLQTVFQAMGSAGPIFGFLLYALVFIAAITSSISLLETVCAVVMDKRMEKGKTINRTAITWIMGAIVAAEAVFVSLDGLGSNGFIQIFGQGCWLDTFDLVSEGILMPLGALIMSIIFGWIRPGYTDDEISLDAGGFKIEKYFHFCIKFIVPVIMVLVLAGQIDSFFGLGWF</sequence>
<dbReference type="Pfam" id="PF00209">
    <property type="entry name" value="SNF"/>
    <property type="match status" value="2"/>
</dbReference>
<feature type="transmembrane region" description="Helical" evidence="6">
    <location>
        <begin position="352"/>
        <end position="371"/>
    </location>
</feature>
<dbReference type="PRINTS" id="PR00176">
    <property type="entry name" value="NANEUSMPORT"/>
</dbReference>
<evidence type="ECO:0000256" key="2">
    <source>
        <dbReference type="ARBA" id="ARBA00022448"/>
    </source>
</evidence>
<comment type="caution">
    <text evidence="7">The sequence shown here is derived from an EMBL/GenBank/DDBJ whole genome shotgun (WGS) entry which is preliminary data.</text>
</comment>
<dbReference type="SUPFAM" id="SSF161070">
    <property type="entry name" value="SNF-like"/>
    <property type="match status" value="1"/>
</dbReference>
<feature type="transmembrane region" description="Helical" evidence="6">
    <location>
        <begin position="12"/>
        <end position="30"/>
    </location>
</feature>
<feature type="transmembrane region" description="Helical" evidence="6">
    <location>
        <begin position="178"/>
        <end position="206"/>
    </location>
</feature>
<feature type="transmembrane region" description="Helical" evidence="6">
    <location>
        <begin position="87"/>
        <end position="106"/>
    </location>
</feature>
<dbReference type="PANTHER" id="PTHR42948:SF1">
    <property type="entry name" value="TRANSPORTER"/>
    <property type="match status" value="1"/>
</dbReference>
<evidence type="ECO:0000256" key="3">
    <source>
        <dbReference type="ARBA" id="ARBA00022692"/>
    </source>
</evidence>
<dbReference type="InterPro" id="IPR047218">
    <property type="entry name" value="YocR/YhdH-like"/>
</dbReference>
<feature type="transmembrane region" description="Helical" evidence="6">
    <location>
        <begin position="42"/>
        <end position="66"/>
    </location>
</feature>
<feature type="transmembrane region" description="Helical" evidence="6">
    <location>
        <begin position="398"/>
        <end position="415"/>
    </location>
</feature>
<keyword evidence="8" id="KW-1185">Reference proteome</keyword>
<dbReference type="NCBIfam" id="NF037979">
    <property type="entry name" value="Na_transp"/>
    <property type="match status" value="1"/>
</dbReference>
<evidence type="ECO:0000313" key="8">
    <source>
        <dbReference type="Proteomes" id="UP000295500"/>
    </source>
</evidence>
<evidence type="ECO:0000256" key="4">
    <source>
        <dbReference type="ARBA" id="ARBA00022989"/>
    </source>
</evidence>
<organism evidence="7 8">
    <name type="scientific">Aminicella lysinilytica</name>
    <dbReference type="NCBI Taxonomy" id="433323"/>
    <lineage>
        <taxon>Bacteria</taxon>
        <taxon>Bacillati</taxon>
        <taxon>Bacillota</taxon>
        <taxon>Clostridia</taxon>
        <taxon>Peptostreptococcales</taxon>
        <taxon>Anaerovoracaceae</taxon>
        <taxon>Aminicella</taxon>
    </lineage>
</organism>
<dbReference type="EMBL" id="SNXO01000001">
    <property type="protein sequence ID" value="TDP60526.1"/>
    <property type="molecule type" value="Genomic_DNA"/>
</dbReference>
<reference evidence="7 8" key="1">
    <citation type="submission" date="2019-03" db="EMBL/GenBank/DDBJ databases">
        <title>Genomic Encyclopedia of Type Strains, Phase IV (KMG-IV): sequencing the most valuable type-strain genomes for metagenomic binning, comparative biology and taxonomic classification.</title>
        <authorList>
            <person name="Goeker M."/>
        </authorList>
    </citation>
    <scope>NUCLEOTIDE SEQUENCE [LARGE SCALE GENOMIC DNA]</scope>
    <source>
        <strain evidence="7 8">DSM 28287</strain>
    </source>
</reference>
<feature type="transmembrane region" description="Helical" evidence="6">
    <location>
        <begin position="258"/>
        <end position="284"/>
    </location>
</feature>